<sequence length="112" mass="13507">MLLLLFFNLIFLHFQWKKYLVWLGEWLSKIKHQLLIQSNAYCNKGGIFIKLWITHQNLVGKAKYQIKIKMPVIIKVQFKFLFRKTINQNQEEVLKILAILQLIIFSKINFDQ</sequence>
<organism evidence="2 3">
    <name type="scientific">Paramecium primaurelia</name>
    <dbReference type="NCBI Taxonomy" id="5886"/>
    <lineage>
        <taxon>Eukaryota</taxon>
        <taxon>Sar</taxon>
        <taxon>Alveolata</taxon>
        <taxon>Ciliophora</taxon>
        <taxon>Intramacronucleata</taxon>
        <taxon>Oligohymenophorea</taxon>
        <taxon>Peniculida</taxon>
        <taxon>Parameciidae</taxon>
        <taxon>Paramecium</taxon>
    </lineage>
</organism>
<reference evidence="2" key="1">
    <citation type="submission" date="2021-01" db="EMBL/GenBank/DDBJ databases">
        <authorList>
            <consortium name="Genoscope - CEA"/>
            <person name="William W."/>
        </authorList>
    </citation>
    <scope>NUCLEOTIDE SEQUENCE</scope>
</reference>
<evidence type="ECO:0008006" key="4">
    <source>
        <dbReference type="Google" id="ProtNLM"/>
    </source>
</evidence>
<proteinExistence type="predicted"/>
<keyword evidence="1" id="KW-0732">Signal</keyword>
<evidence type="ECO:0000313" key="2">
    <source>
        <dbReference type="EMBL" id="CAD8098315.1"/>
    </source>
</evidence>
<accession>A0A8S1P5Z4</accession>
<gene>
    <name evidence="2" type="ORF">PPRIM_AZ9-3.1.T1060164</name>
</gene>
<evidence type="ECO:0000313" key="3">
    <source>
        <dbReference type="Proteomes" id="UP000688137"/>
    </source>
</evidence>
<name>A0A8S1P5Z4_PARPR</name>
<keyword evidence="3" id="KW-1185">Reference proteome</keyword>
<feature type="signal peptide" evidence="1">
    <location>
        <begin position="1"/>
        <end position="17"/>
    </location>
</feature>
<protein>
    <recommendedName>
        <fullName evidence="4">Transmembrane protein</fullName>
    </recommendedName>
</protein>
<comment type="caution">
    <text evidence="2">The sequence shown here is derived from an EMBL/GenBank/DDBJ whole genome shotgun (WGS) entry which is preliminary data.</text>
</comment>
<dbReference type="AlphaFoldDB" id="A0A8S1P5Z4"/>
<evidence type="ECO:0000256" key="1">
    <source>
        <dbReference type="SAM" id="SignalP"/>
    </source>
</evidence>
<feature type="chain" id="PRO_5035770939" description="Transmembrane protein" evidence="1">
    <location>
        <begin position="18"/>
        <end position="112"/>
    </location>
</feature>
<dbReference type="EMBL" id="CAJJDM010000109">
    <property type="protein sequence ID" value="CAD8098315.1"/>
    <property type="molecule type" value="Genomic_DNA"/>
</dbReference>
<dbReference type="Proteomes" id="UP000688137">
    <property type="component" value="Unassembled WGS sequence"/>
</dbReference>